<dbReference type="PIRSF" id="PIRSF037420">
    <property type="entry name" value="PQQ_syn_pqqE"/>
    <property type="match status" value="1"/>
</dbReference>
<dbReference type="RefSeq" id="WP_119751703.1">
    <property type="nucleotide sequence ID" value="NZ_QZCG01000017.1"/>
</dbReference>
<keyword evidence="1 8" id="KW-0004">4Fe-4S</keyword>
<dbReference type="GO" id="GO:0005506">
    <property type="term" value="F:iron ion binding"/>
    <property type="evidence" value="ECO:0007669"/>
    <property type="project" value="UniProtKB-UniRule"/>
</dbReference>
<dbReference type="InterPro" id="IPR023885">
    <property type="entry name" value="4Fe4S-binding_SPASM_dom"/>
</dbReference>
<sequence>MKDLPTQPRDLDGNPVTPGLPMAMLAEITHRCPLACPYCSNPVELTRAAQEMPAEDWARIFREAADLGVLQVHISGGEPGARRDLAQIVASARDAGLYVNLITSGIGITRARLEELDQAGVDHVQLSLQGIRPDMADRISGHPGSWDKKMGFAGWVAEIGFPLTINAVVHRQNMERLPDMIALAETLGARRIEVATVQFHGWADLNRKALMPTREQAAFARQVVNDARTRLRGRLVIDYVPADHHAVYPKACMGGWGSTGLNVGPDGTVLPCHAAGSITWMRFENARDRPLSDIWHLSESFNAFRGTEWMPEPCRSCDRKTLDFGGCRCQAMAIAGDARATDPVCSKSPLHAQVVARAESDAATDTTADTAELIYRRMKKTRELQG</sequence>
<dbReference type="Proteomes" id="UP000284202">
    <property type="component" value="Unassembled WGS sequence"/>
</dbReference>
<dbReference type="GO" id="GO:0016491">
    <property type="term" value="F:oxidoreductase activity"/>
    <property type="evidence" value="ECO:0007669"/>
    <property type="project" value="UniProtKB-KW"/>
</dbReference>
<dbReference type="PROSITE" id="PS51918">
    <property type="entry name" value="RADICAL_SAM"/>
    <property type="match status" value="1"/>
</dbReference>
<dbReference type="UniPathway" id="UPA00539"/>
<evidence type="ECO:0000259" key="9">
    <source>
        <dbReference type="PROSITE" id="PS51918"/>
    </source>
</evidence>
<keyword evidence="7 8" id="KW-0411">Iron-sulfur</keyword>
<evidence type="ECO:0000256" key="5">
    <source>
        <dbReference type="ARBA" id="ARBA00023002"/>
    </source>
</evidence>
<comment type="function">
    <text evidence="8">Catalyzes the cross-linking of a glutamate residue and a tyrosine residue in the PqqA protein as part of the biosynthesis of pyrroloquinoline quinone (PQQ).</text>
</comment>
<feature type="domain" description="Radical SAM core" evidence="9">
    <location>
        <begin position="18"/>
        <end position="234"/>
    </location>
</feature>
<dbReference type="SMART" id="SM00729">
    <property type="entry name" value="Elp3"/>
    <property type="match status" value="1"/>
</dbReference>
<dbReference type="NCBIfam" id="TIGR04085">
    <property type="entry name" value="rSAM_more_4Fe4S"/>
    <property type="match status" value="1"/>
</dbReference>
<dbReference type="InterPro" id="IPR007197">
    <property type="entry name" value="rSAM"/>
</dbReference>
<evidence type="ECO:0000256" key="8">
    <source>
        <dbReference type="HAMAP-Rule" id="MF_00660"/>
    </source>
</evidence>
<comment type="pathway">
    <text evidence="8">Cofactor biosynthesis; pyrroloquinoline quinone biosynthesis.</text>
</comment>
<evidence type="ECO:0000256" key="2">
    <source>
        <dbReference type="ARBA" id="ARBA00022691"/>
    </source>
</evidence>
<evidence type="ECO:0000313" key="10">
    <source>
        <dbReference type="EMBL" id="RJE82258.1"/>
    </source>
</evidence>
<dbReference type="GO" id="GO:0018189">
    <property type="term" value="P:pyrroloquinoline quinone biosynthetic process"/>
    <property type="evidence" value="ECO:0007669"/>
    <property type="project" value="UniProtKB-UniRule"/>
</dbReference>
<dbReference type="PANTHER" id="PTHR11228">
    <property type="entry name" value="RADICAL SAM DOMAIN PROTEIN"/>
    <property type="match status" value="1"/>
</dbReference>
<dbReference type="InterPro" id="IPR013785">
    <property type="entry name" value="Aldolase_TIM"/>
</dbReference>
<dbReference type="Pfam" id="PF04055">
    <property type="entry name" value="Radical_SAM"/>
    <property type="match status" value="1"/>
</dbReference>
<evidence type="ECO:0000256" key="7">
    <source>
        <dbReference type="ARBA" id="ARBA00023014"/>
    </source>
</evidence>
<dbReference type="GO" id="GO:0051539">
    <property type="term" value="F:4 iron, 4 sulfur cluster binding"/>
    <property type="evidence" value="ECO:0007669"/>
    <property type="project" value="UniProtKB-KW"/>
</dbReference>
<dbReference type="SFLD" id="SFLDS00029">
    <property type="entry name" value="Radical_SAM"/>
    <property type="match status" value="1"/>
</dbReference>
<dbReference type="EMBL" id="QZCG01000017">
    <property type="protein sequence ID" value="RJE82258.1"/>
    <property type="molecule type" value="Genomic_DNA"/>
</dbReference>
<dbReference type="Pfam" id="PF13186">
    <property type="entry name" value="SPASM"/>
    <property type="match status" value="1"/>
</dbReference>
<proteinExistence type="inferred from homology"/>
<dbReference type="InterPro" id="IPR006638">
    <property type="entry name" value="Elp3/MiaA/NifB-like_rSAM"/>
</dbReference>
<keyword evidence="11" id="KW-1185">Reference proteome</keyword>
<evidence type="ECO:0000256" key="3">
    <source>
        <dbReference type="ARBA" id="ARBA00022723"/>
    </source>
</evidence>
<dbReference type="HAMAP" id="MF_00660">
    <property type="entry name" value="PqqE"/>
    <property type="match status" value="1"/>
</dbReference>
<dbReference type="InterPro" id="IPR017200">
    <property type="entry name" value="PqqE-like"/>
</dbReference>
<dbReference type="InterPro" id="IPR058240">
    <property type="entry name" value="rSAM_sf"/>
</dbReference>
<dbReference type="GO" id="GO:0009975">
    <property type="term" value="F:cyclase activity"/>
    <property type="evidence" value="ECO:0007669"/>
    <property type="project" value="UniProtKB-UniRule"/>
</dbReference>
<evidence type="ECO:0000256" key="6">
    <source>
        <dbReference type="ARBA" id="ARBA00023004"/>
    </source>
</evidence>
<dbReference type="CDD" id="cd21119">
    <property type="entry name" value="SPASM_PqqE"/>
    <property type="match status" value="1"/>
</dbReference>
<dbReference type="InterPro" id="IPR050377">
    <property type="entry name" value="Radical_SAM_PqqE_MftC-like"/>
</dbReference>
<dbReference type="SFLD" id="SFLDG01067">
    <property type="entry name" value="SPASM/twitch_domain_containing"/>
    <property type="match status" value="1"/>
</dbReference>
<comment type="cofactor">
    <cofactor evidence="8">
        <name>[4Fe-4S] cluster</name>
        <dbReference type="ChEBI" id="CHEBI:49883"/>
    </cofactor>
    <text evidence="8">Binds 1 [4Fe-4S] cluster. The cluster is coordinated with 3 cysteines and an exchangeable S-adenosyl-L-methionine.</text>
</comment>
<keyword evidence="6 8" id="KW-0408">Iron</keyword>
<gene>
    <name evidence="8 10" type="primary">pqqE</name>
    <name evidence="10" type="ORF">D3P04_20325</name>
</gene>
<feature type="binding site" evidence="8">
    <location>
        <position position="32"/>
    </location>
    <ligand>
        <name>[4Fe-4S] cluster</name>
        <dbReference type="ChEBI" id="CHEBI:49883"/>
        <note>4Fe-4S-S-AdoMet</note>
    </ligand>
</feature>
<dbReference type="PANTHER" id="PTHR11228:SF7">
    <property type="entry name" value="PQQA PEPTIDE CYCLASE"/>
    <property type="match status" value="1"/>
</dbReference>
<comment type="caution">
    <text evidence="10">The sequence shown here is derived from an EMBL/GenBank/DDBJ whole genome shotgun (WGS) entry which is preliminary data.</text>
</comment>
<feature type="binding site" evidence="8">
    <location>
        <position position="36"/>
    </location>
    <ligand>
        <name>[4Fe-4S] cluster</name>
        <dbReference type="ChEBI" id="CHEBI:49883"/>
        <note>4Fe-4S-S-AdoMet</note>
    </ligand>
</feature>
<comment type="subunit">
    <text evidence="8">Interacts with PqqD. The interaction is necessary for activity of PqqE.</text>
</comment>
<reference evidence="11" key="1">
    <citation type="submission" date="2018-09" db="EMBL/GenBank/DDBJ databases">
        <title>Acidovorax cavernicola nov. sp. isolated from Gruta de las Maravillas (Aracena, Spain).</title>
        <authorList>
            <person name="Jurado V."/>
            <person name="Gutierrez-Patricio S."/>
            <person name="Gonzalez-Pimentel J.L."/>
            <person name="Miller A.Z."/>
            <person name="Laiz L."/>
            <person name="Saiz-Jimenez C."/>
        </authorList>
    </citation>
    <scope>NUCLEOTIDE SEQUENCE [LARGE SCALE GENOMIC DNA]</scope>
    <source>
        <strain evidence="11">1011MAR3C25</strain>
    </source>
</reference>
<dbReference type="CDD" id="cd01335">
    <property type="entry name" value="Radical_SAM"/>
    <property type="match status" value="1"/>
</dbReference>
<dbReference type="GO" id="GO:1904047">
    <property type="term" value="F:S-adenosyl-L-methionine binding"/>
    <property type="evidence" value="ECO:0007669"/>
    <property type="project" value="UniProtKB-UniRule"/>
</dbReference>
<evidence type="ECO:0000256" key="4">
    <source>
        <dbReference type="ARBA" id="ARBA00022905"/>
    </source>
</evidence>
<name>A0A418SMT0_9RHOB</name>
<dbReference type="SFLD" id="SFLDG01386">
    <property type="entry name" value="main_SPASM_domain-containing"/>
    <property type="match status" value="1"/>
</dbReference>
<dbReference type="NCBIfam" id="TIGR02109">
    <property type="entry name" value="PQQ_syn_pqqE"/>
    <property type="match status" value="1"/>
</dbReference>
<dbReference type="SUPFAM" id="SSF102114">
    <property type="entry name" value="Radical SAM enzymes"/>
    <property type="match status" value="1"/>
</dbReference>
<dbReference type="SFLD" id="SFLDF00280">
    <property type="entry name" value="coenzyme_PQQ_synthesis_protein"/>
    <property type="match status" value="1"/>
</dbReference>
<organism evidence="10 11">
    <name type="scientific">Paracoccus onubensis</name>
    <dbReference type="NCBI Taxonomy" id="1675788"/>
    <lineage>
        <taxon>Bacteria</taxon>
        <taxon>Pseudomonadati</taxon>
        <taxon>Pseudomonadota</taxon>
        <taxon>Alphaproteobacteria</taxon>
        <taxon>Rhodobacterales</taxon>
        <taxon>Paracoccaceae</taxon>
        <taxon>Paracoccus</taxon>
    </lineage>
</organism>
<dbReference type="InterPro" id="IPR011843">
    <property type="entry name" value="PQQ_synth_PqqE_bac"/>
</dbReference>
<keyword evidence="4 8" id="KW-0884">PQQ biosynthesis</keyword>
<evidence type="ECO:0000313" key="11">
    <source>
        <dbReference type="Proteomes" id="UP000284202"/>
    </source>
</evidence>
<dbReference type="Gene3D" id="3.20.20.70">
    <property type="entry name" value="Aldolase class I"/>
    <property type="match status" value="1"/>
</dbReference>
<protein>
    <recommendedName>
        <fullName evidence="8">PqqA peptide cyclase</fullName>
        <ecNumber evidence="8">1.21.98.4</ecNumber>
    </recommendedName>
    <alternativeName>
        <fullName evidence="8">Coenzyme PQQ synthesis protein E</fullName>
    </alternativeName>
</protein>
<dbReference type="AlphaFoldDB" id="A0A418SMT0"/>
<comment type="similarity">
    <text evidence="8">Belongs to the radical SAM superfamily. PqqE family.</text>
</comment>
<evidence type="ECO:0000256" key="1">
    <source>
        <dbReference type="ARBA" id="ARBA00022485"/>
    </source>
</evidence>
<dbReference type="EC" id="1.21.98.4" evidence="8"/>
<dbReference type="OrthoDB" id="9792276at2"/>
<keyword evidence="5 8" id="KW-0560">Oxidoreductase</keyword>
<keyword evidence="3 8" id="KW-0479">Metal-binding</keyword>
<keyword evidence="2 8" id="KW-0949">S-adenosyl-L-methionine</keyword>
<comment type="catalytic activity">
    <reaction evidence="8">
        <text>[PQQ precursor protein] + S-adenosyl-L-methionine = E-Y cross-linked-[PQQ precursor protein] + 5'-deoxyadenosine + L-methionine + H(+)</text>
        <dbReference type="Rhea" id="RHEA:56836"/>
        <dbReference type="Rhea" id="RHEA-COMP:14800"/>
        <dbReference type="Rhea" id="RHEA-COMP:14801"/>
        <dbReference type="ChEBI" id="CHEBI:15378"/>
        <dbReference type="ChEBI" id="CHEBI:17319"/>
        <dbReference type="ChEBI" id="CHEBI:57844"/>
        <dbReference type="ChEBI" id="CHEBI:59789"/>
        <dbReference type="ChEBI" id="CHEBI:141026"/>
        <dbReference type="ChEBI" id="CHEBI:141027"/>
        <dbReference type="EC" id="1.21.98.4"/>
    </reaction>
</comment>
<feature type="binding site" evidence="8">
    <location>
        <position position="39"/>
    </location>
    <ligand>
        <name>[4Fe-4S] cluster</name>
        <dbReference type="ChEBI" id="CHEBI:49883"/>
        <note>4Fe-4S-S-AdoMet</note>
    </ligand>
</feature>
<accession>A0A418SMT0</accession>